<gene>
    <name evidence="2" type="ORF">Sste5346_003690</name>
</gene>
<keyword evidence="3" id="KW-1185">Reference proteome</keyword>
<reference evidence="2 3" key="1">
    <citation type="journal article" date="2024" name="IMA Fungus">
        <title>IMA Genome - F19 : A genome assembly and annotation guide to empower mycologists, including annotated draft genome sequences of Ceratocystis pirilliformis, Diaporthe australafricana, Fusarium ophioides, Paecilomyces lecythidis, and Sporothrix stenoceras.</title>
        <authorList>
            <person name="Aylward J."/>
            <person name="Wilson A.M."/>
            <person name="Visagie C.M."/>
            <person name="Spraker J."/>
            <person name="Barnes I."/>
            <person name="Buitendag C."/>
            <person name="Ceriani C."/>
            <person name="Del Mar Angel L."/>
            <person name="du Plessis D."/>
            <person name="Fuchs T."/>
            <person name="Gasser K."/>
            <person name="Kramer D."/>
            <person name="Li W."/>
            <person name="Munsamy K."/>
            <person name="Piso A."/>
            <person name="Price J.L."/>
            <person name="Sonnekus B."/>
            <person name="Thomas C."/>
            <person name="van der Nest A."/>
            <person name="van Dijk A."/>
            <person name="van Heerden A."/>
            <person name="van Vuuren N."/>
            <person name="Yilmaz N."/>
            <person name="Duong T.A."/>
            <person name="van der Merwe N.A."/>
            <person name="Wingfield M.J."/>
            <person name="Wingfield B.D."/>
        </authorList>
    </citation>
    <scope>NUCLEOTIDE SEQUENCE [LARGE SCALE GENOMIC DNA]</scope>
    <source>
        <strain evidence="2 3">CMW 5346</strain>
    </source>
</reference>
<protein>
    <submittedName>
        <fullName evidence="2">Uncharacterized protein</fullName>
    </submittedName>
</protein>
<organism evidence="2 3">
    <name type="scientific">Sporothrix stenoceras</name>
    <dbReference type="NCBI Taxonomy" id="5173"/>
    <lineage>
        <taxon>Eukaryota</taxon>
        <taxon>Fungi</taxon>
        <taxon>Dikarya</taxon>
        <taxon>Ascomycota</taxon>
        <taxon>Pezizomycotina</taxon>
        <taxon>Sordariomycetes</taxon>
        <taxon>Sordariomycetidae</taxon>
        <taxon>Ophiostomatales</taxon>
        <taxon>Ophiostomataceae</taxon>
        <taxon>Sporothrix</taxon>
    </lineage>
</organism>
<comment type="caution">
    <text evidence="2">The sequence shown here is derived from an EMBL/GenBank/DDBJ whole genome shotgun (WGS) entry which is preliminary data.</text>
</comment>
<evidence type="ECO:0000313" key="2">
    <source>
        <dbReference type="EMBL" id="KAL1897838.1"/>
    </source>
</evidence>
<feature type="compositionally biased region" description="Polar residues" evidence="1">
    <location>
        <begin position="1"/>
        <end position="26"/>
    </location>
</feature>
<evidence type="ECO:0000313" key="3">
    <source>
        <dbReference type="Proteomes" id="UP001583186"/>
    </source>
</evidence>
<accession>A0ABR3ZDF4</accession>
<feature type="region of interest" description="Disordered" evidence="1">
    <location>
        <begin position="1"/>
        <end position="35"/>
    </location>
</feature>
<name>A0ABR3ZDF4_9PEZI</name>
<proteinExistence type="predicted"/>
<sequence>MASTQETLGDSDSITLIDQQDYQQQTSSSSSSSAKYIVNISDPPSKLDRVVKCSKGHLYTTMWMPGVSFKAMRFGQERVQYCPVGRHWTRVVRVDETQLSTAQLKAAMAHHDKKVV</sequence>
<evidence type="ECO:0000256" key="1">
    <source>
        <dbReference type="SAM" id="MobiDB-lite"/>
    </source>
</evidence>
<dbReference type="Proteomes" id="UP001583186">
    <property type="component" value="Unassembled WGS sequence"/>
</dbReference>
<dbReference type="EMBL" id="JAWCUI010000017">
    <property type="protein sequence ID" value="KAL1897838.1"/>
    <property type="molecule type" value="Genomic_DNA"/>
</dbReference>